<dbReference type="RefSeq" id="WP_138079851.1">
    <property type="nucleotide sequence ID" value="NZ_VAJM01000009.1"/>
</dbReference>
<proteinExistence type="inferred from homology"/>
<evidence type="ECO:0000259" key="5">
    <source>
        <dbReference type="Pfam" id="PF00149"/>
    </source>
</evidence>
<keyword evidence="1" id="KW-0479">Metal-binding</keyword>
<accession>A0A5R8WMJ6</accession>
<sequence>MADQPNGPVMVIAQLSDTHINDDAPEAAVRLRAAVAHLLHLPAVPDIVLLTGDCAEHGTASEYAQLRELLRPLTVPVYVILGNHDDRPRLRALFGAQGEQTMPEFMQYTVAAGPLRLLALDTHVPGQDGGTLCPARLQWLEERLTEQPERPTIILMHHPPFRCGLAPFDAIGLDAIAEFGAVLARHPQVTRVLAGHLHMAMQRPLHSALAVTCPSTLHQLLADVRRPAGLEVRFDPPAVLLHTWSDDTGLLTHTSPIGEPGPVVVMHDGQQWQAPPWPVRG</sequence>
<comment type="similarity">
    <text evidence="4">Belongs to the cyclic nucleotide phosphodiesterase class-III family.</text>
</comment>
<dbReference type="InterPro" id="IPR042283">
    <property type="entry name" value="GpdQ_catalytic"/>
</dbReference>
<name>A0A5R8WMJ6_9BACT</name>
<organism evidence="6 7">
    <name type="scientific">Hymenobacter jeollabukensis</name>
    <dbReference type="NCBI Taxonomy" id="2025313"/>
    <lineage>
        <taxon>Bacteria</taxon>
        <taxon>Pseudomonadati</taxon>
        <taxon>Bacteroidota</taxon>
        <taxon>Cytophagia</taxon>
        <taxon>Cytophagales</taxon>
        <taxon>Hymenobacteraceae</taxon>
        <taxon>Hymenobacter</taxon>
    </lineage>
</organism>
<dbReference type="InterPro" id="IPR004843">
    <property type="entry name" value="Calcineurin-like_PHP"/>
</dbReference>
<dbReference type="CDD" id="cd07402">
    <property type="entry name" value="MPP_GpdQ"/>
    <property type="match status" value="1"/>
</dbReference>
<dbReference type="InterPro" id="IPR042281">
    <property type="entry name" value="GpdQ_beta-strand"/>
</dbReference>
<dbReference type="SUPFAM" id="SSF56300">
    <property type="entry name" value="Metallo-dependent phosphatases"/>
    <property type="match status" value="1"/>
</dbReference>
<dbReference type="Pfam" id="PF00149">
    <property type="entry name" value="Metallophos"/>
    <property type="match status" value="1"/>
</dbReference>
<evidence type="ECO:0000256" key="2">
    <source>
        <dbReference type="ARBA" id="ARBA00022801"/>
    </source>
</evidence>
<dbReference type="Proteomes" id="UP000305517">
    <property type="component" value="Unassembled WGS sequence"/>
</dbReference>
<dbReference type="InterPro" id="IPR050884">
    <property type="entry name" value="CNP_phosphodiesterase-III"/>
</dbReference>
<protein>
    <submittedName>
        <fullName evidence="6">Phosphodiesterase</fullName>
    </submittedName>
</protein>
<dbReference type="GO" id="GO:0004112">
    <property type="term" value="F:cyclic-nucleotide phosphodiesterase activity"/>
    <property type="evidence" value="ECO:0007669"/>
    <property type="project" value="InterPro"/>
</dbReference>
<dbReference type="InterPro" id="IPR029052">
    <property type="entry name" value="Metallo-depent_PP-like"/>
</dbReference>
<dbReference type="PANTHER" id="PTHR42988:SF2">
    <property type="entry name" value="CYCLIC NUCLEOTIDE PHOSPHODIESTERASE CBUA0032-RELATED"/>
    <property type="match status" value="1"/>
</dbReference>
<dbReference type="EMBL" id="VAJM01000009">
    <property type="protein sequence ID" value="TLM90587.1"/>
    <property type="molecule type" value="Genomic_DNA"/>
</dbReference>
<dbReference type="Gene3D" id="3.30.750.180">
    <property type="entry name" value="GpdQ, beta-strand dimerisation domain"/>
    <property type="match status" value="1"/>
</dbReference>
<dbReference type="GO" id="GO:0046872">
    <property type="term" value="F:metal ion binding"/>
    <property type="evidence" value="ECO:0007669"/>
    <property type="project" value="UniProtKB-KW"/>
</dbReference>
<feature type="domain" description="Calcineurin-like phosphoesterase" evidence="5">
    <location>
        <begin position="10"/>
        <end position="199"/>
    </location>
</feature>
<comment type="caution">
    <text evidence="6">The sequence shown here is derived from an EMBL/GenBank/DDBJ whole genome shotgun (WGS) entry which is preliminary data.</text>
</comment>
<dbReference type="OrthoDB" id="9816081at2"/>
<keyword evidence="3" id="KW-0408">Iron</keyword>
<keyword evidence="7" id="KW-1185">Reference proteome</keyword>
<evidence type="ECO:0000313" key="7">
    <source>
        <dbReference type="Proteomes" id="UP000305517"/>
    </source>
</evidence>
<keyword evidence="2" id="KW-0378">Hydrolase</keyword>
<dbReference type="PANTHER" id="PTHR42988">
    <property type="entry name" value="PHOSPHOHYDROLASE"/>
    <property type="match status" value="1"/>
</dbReference>
<reference evidence="6 7" key="1">
    <citation type="submission" date="2019-05" db="EMBL/GenBank/DDBJ databases">
        <title>Hymenobacter edaphi sp. nov., isolated from abandoned arsenic-contaminated farmland soil.</title>
        <authorList>
            <person name="Nie L."/>
        </authorList>
    </citation>
    <scope>NUCLEOTIDE SEQUENCE [LARGE SCALE GENOMIC DNA]</scope>
    <source>
        <strain evidence="6 7">1-3-3-8</strain>
    </source>
</reference>
<dbReference type="InterPro" id="IPR026575">
    <property type="entry name" value="GpdQ/CpdA-like"/>
</dbReference>
<evidence type="ECO:0000256" key="4">
    <source>
        <dbReference type="ARBA" id="ARBA00025742"/>
    </source>
</evidence>
<gene>
    <name evidence="6" type="ORF">FDY95_17895</name>
</gene>
<evidence type="ECO:0000256" key="3">
    <source>
        <dbReference type="ARBA" id="ARBA00023004"/>
    </source>
</evidence>
<evidence type="ECO:0000313" key="6">
    <source>
        <dbReference type="EMBL" id="TLM90587.1"/>
    </source>
</evidence>
<dbReference type="AlphaFoldDB" id="A0A5R8WMJ6"/>
<dbReference type="Gene3D" id="3.60.21.40">
    <property type="entry name" value="GpdQ, catalytic alpha/beta sandwich domain"/>
    <property type="match status" value="1"/>
</dbReference>
<evidence type="ECO:0000256" key="1">
    <source>
        <dbReference type="ARBA" id="ARBA00022723"/>
    </source>
</evidence>